<sequence length="257" mass="27766">MTREEFAKGRDGAAAAGRNKLTYRLWVSRSPSLDQSQRMSDHAAKPQAQSPYGWLAAVLPEPVSSVLSDCLRGSGVHHGADVDQWPMPALIGVVGGAGKRACDQWGEVMDGWKDGTFGWKVEELSLNGLPAFQRVQGNNAITAGSLELHATDAWRWMPAASAETADTAPTDRDRLRGGVISDKGPAILSIGSRLHGLFHMMPQFGGKKKENMRRSFANNGLGSSGRSSKSIWSSNFLIRHQLPGLSACLRLCSREGI</sequence>
<gene>
    <name evidence="1" type="ORF">CRHIZ90672A_00005603</name>
</gene>
<organism evidence="1 2">
    <name type="scientific">Clonostachys rhizophaga</name>
    <dbReference type="NCBI Taxonomy" id="160324"/>
    <lineage>
        <taxon>Eukaryota</taxon>
        <taxon>Fungi</taxon>
        <taxon>Dikarya</taxon>
        <taxon>Ascomycota</taxon>
        <taxon>Pezizomycotina</taxon>
        <taxon>Sordariomycetes</taxon>
        <taxon>Hypocreomycetidae</taxon>
        <taxon>Hypocreales</taxon>
        <taxon>Bionectriaceae</taxon>
        <taxon>Clonostachys</taxon>
    </lineage>
</organism>
<evidence type="ECO:0000313" key="2">
    <source>
        <dbReference type="Proteomes" id="UP000696573"/>
    </source>
</evidence>
<comment type="caution">
    <text evidence="1">The sequence shown here is derived from an EMBL/GenBank/DDBJ whole genome shotgun (WGS) entry which is preliminary data.</text>
</comment>
<keyword evidence="2" id="KW-1185">Reference proteome</keyword>
<dbReference type="Proteomes" id="UP000696573">
    <property type="component" value="Unassembled WGS sequence"/>
</dbReference>
<evidence type="ECO:0000313" key="1">
    <source>
        <dbReference type="EMBL" id="CAH0018972.1"/>
    </source>
</evidence>
<name>A0A9N9VAG6_9HYPO</name>
<protein>
    <submittedName>
        <fullName evidence="1">Uncharacterized protein</fullName>
    </submittedName>
</protein>
<reference evidence="1" key="1">
    <citation type="submission" date="2021-10" db="EMBL/GenBank/DDBJ databases">
        <authorList>
            <person name="Piombo E."/>
        </authorList>
    </citation>
    <scope>NUCLEOTIDE SEQUENCE</scope>
</reference>
<proteinExistence type="predicted"/>
<accession>A0A9N9VAG6</accession>
<dbReference type="EMBL" id="CABFNQ020000544">
    <property type="protein sequence ID" value="CAH0018972.1"/>
    <property type="molecule type" value="Genomic_DNA"/>
</dbReference>
<dbReference type="AlphaFoldDB" id="A0A9N9VAG6"/>